<dbReference type="InterPro" id="IPR001650">
    <property type="entry name" value="Helicase_C-like"/>
</dbReference>
<dbReference type="EMBL" id="JADGKB010000004">
    <property type="protein sequence ID" value="KAJ3261757.1"/>
    <property type="molecule type" value="Genomic_DNA"/>
</dbReference>
<name>A0AAD5UPK4_9FUNG</name>
<dbReference type="Gene3D" id="3.40.50.300">
    <property type="entry name" value="P-loop containing nucleotide triphosphate hydrolases"/>
    <property type="match status" value="2"/>
</dbReference>
<reference evidence="11" key="1">
    <citation type="submission" date="2020-05" db="EMBL/GenBank/DDBJ databases">
        <title>Phylogenomic resolution of chytrid fungi.</title>
        <authorList>
            <person name="Stajich J.E."/>
            <person name="Amses K."/>
            <person name="Simmons R."/>
            <person name="Seto K."/>
            <person name="Myers J."/>
            <person name="Bonds A."/>
            <person name="Quandt C.A."/>
            <person name="Barry K."/>
            <person name="Liu P."/>
            <person name="Grigoriev I."/>
            <person name="Longcore J.E."/>
            <person name="James T.Y."/>
        </authorList>
    </citation>
    <scope>NUCLEOTIDE SEQUENCE</scope>
    <source>
        <strain evidence="11">PLAUS21</strain>
    </source>
</reference>
<dbReference type="InterPro" id="IPR014001">
    <property type="entry name" value="Helicase_ATP-bd"/>
</dbReference>
<dbReference type="InterPro" id="IPR011545">
    <property type="entry name" value="DEAD/DEAH_box_helicase_dom"/>
</dbReference>
<keyword evidence="1 7" id="KW-0547">Nucleotide-binding</keyword>
<keyword evidence="12" id="KW-1185">Reference proteome</keyword>
<dbReference type="CDD" id="cd17955">
    <property type="entry name" value="DEADc_DDX49"/>
    <property type="match status" value="1"/>
</dbReference>
<dbReference type="InterPro" id="IPR000629">
    <property type="entry name" value="RNA-helicase_DEAD-box_CS"/>
</dbReference>
<evidence type="ECO:0000256" key="5">
    <source>
        <dbReference type="ARBA" id="ARBA00022884"/>
    </source>
</evidence>
<evidence type="ECO:0000313" key="11">
    <source>
        <dbReference type="EMBL" id="KAJ3261757.1"/>
    </source>
</evidence>
<keyword evidence="3 7" id="KW-0347">Helicase</keyword>
<proteinExistence type="inferred from homology"/>
<keyword evidence="4 7" id="KW-0067">ATP-binding</keyword>
<dbReference type="SMART" id="SM00490">
    <property type="entry name" value="HELICc"/>
    <property type="match status" value="1"/>
</dbReference>
<dbReference type="GO" id="GO:0005524">
    <property type="term" value="F:ATP binding"/>
    <property type="evidence" value="ECO:0007669"/>
    <property type="project" value="UniProtKB-KW"/>
</dbReference>
<feature type="short sequence motif" description="Q motif" evidence="6">
    <location>
        <begin position="1"/>
        <end position="29"/>
    </location>
</feature>
<dbReference type="InterPro" id="IPR027417">
    <property type="entry name" value="P-loop_NTPase"/>
</dbReference>
<dbReference type="Proteomes" id="UP001210925">
    <property type="component" value="Unassembled WGS sequence"/>
</dbReference>
<evidence type="ECO:0000313" key="12">
    <source>
        <dbReference type="Proteomes" id="UP001210925"/>
    </source>
</evidence>
<dbReference type="PROSITE" id="PS00039">
    <property type="entry name" value="DEAD_ATP_HELICASE"/>
    <property type="match status" value="1"/>
</dbReference>
<keyword evidence="5" id="KW-0694">RNA-binding</keyword>
<organism evidence="11 12">
    <name type="scientific">Boothiomyces macroporosus</name>
    <dbReference type="NCBI Taxonomy" id="261099"/>
    <lineage>
        <taxon>Eukaryota</taxon>
        <taxon>Fungi</taxon>
        <taxon>Fungi incertae sedis</taxon>
        <taxon>Chytridiomycota</taxon>
        <taxon>Chytridiomycota incertae sedis</taxon>
        <taxon>Chytridiomycetes</taxon>
        <taxon>Rhizophydiales</taxon>
        <taxon>Terramycetaceae</taxon>
        <taxon>Boothiomyces</taxon>
    </lineage>
</organism>
<accession>A0AAD5UPK4</accession>
<comment type="caution">
    <text evidence="11">The sequence shown here is derived from an EMBL/GenBank/DDBJ whole genome shotgun (WGS) entry which is preliminary data.</text>
</comment>
<evidence type="ECO:0000256" key="1">
    <source>
        <dbReference type="ARBA" id="ARBA00022741"/>
    </source>
</evidence>
<dbReference type="PROSITE" id="PS51194">
    <property type="entry name" value="HELICASE_CTER"/>
    <property type="match status" value="1"/>
</dbReference>
<evidence type="ECO:0000256" key="6">
    <source>
        <dbReference type="PROSITE-ProRule" id="PRU00552"/>
    </source>
</evidence>
<dbReference type="PANTHER" id="PTHR47959:SF24">
    <property type="entry name" value="ATP-DEPENDENT RNA HELICASE"/>
    <property type="match status" value="1"/>
</dbReference>
<dbReference type="InterPro" id="IPR050079">
    <property type="entry name" value="DEAD_box_RNA_helicase"/>
</dbReference>
<evidence type="ECO:0000259" key="8">
    <source>
        <dbReference type="PROSITE" id="PS51192"/>
    </source>
</evidence>
<protein>
    <recommendedName>
        <fullName evidence="13">ATP-dependent RNA helicase</fullName>
    </recommendedName>
</protein>
<evidence type="ECO:0000259" key="9">
    <source>
        <dbReference type="PROSITE" id="PS51194"/>
    </source>
</evidence>
<evidence type="ECO:0000256" key="7">
    <source>
        <dbReference type="RuleBase" id="RU000492"/>
    </source>
</evidence>
<dbReference type="PROSITE" id="PS51195">
    <property type="entry name" value="Q_MOTIF"/>
    <property type="match status" value="1"/>
</dbReference>
<dbReference type="GO" id="GO:0003724">
    <property type="term" value="F:RNA helicase activity"/>
    <property type="evidence" value="ECO:0007669"/>
    <property type="project" value="InterPro"/>
</dbReference>
<evidence type="ECO:0008006" key="13">
    <source>
        <dbReference type="Google" id="ProtNLM"/>
    </source>
</evidence>
<dbReference type="PROSITE" id="PS51192">
    <property type="entry name" value="HELICASE_ATP_BIND_1"/>
    <property type="match status" value="1"/>
</dbReference>
<feature type="domain" description="Helicase C-terminal" evidence="9">
    <location>
        <begin position="215"/>
        <end position="376"/>
    </location>
</feature>
<feature type="domain" description="Helicase ATP-binding" evidence="8">
    <location>
        <begin position="32"/>
        <end position="204"/>
    </location>
</feature>
<evidence type="ECO:0000256" key="2">
    <source>
        <dbReference type="ARBA" id="ARBA00022801"/>
    </source>
</evidence>
<dbReference type="SMART" id="SM00487">
    <property type="entry name" value="DEXDc"/>
    <property type="match status" value="1"/>
</dbReference>
<dbReference type="Pfam" id="PF00270">
    <property type="entry name" value="DEAD"/>
    <property type="match status" value="1"/>
</dbReference>
<evidence type="ECO:0000259" key="10">
    <source>
        <dbReference type="PROSITE" id="PS51195"/>
    </source>
</evidence>
<sequence>MNFQDISIKPWLITALDQLSIKAPSEIQSACIPPILDGQDVIGSAKTGSGKTAAFALPILQKLGEDPFGVFALVLTPTRELAFQIAEQFRVLGTSIGLKQSVIVGGLDMMSQAIELAQKPHIVVATPGRLVDHIKNSANAIHFKRIKFLVLDEADRMLTDNFAEDLEVIFDTLPKKRQTLLFSATMTPEIEEIQFSSAKKPFVYSCASRYDTVDNLDQKYLFIPSGVREAYLSYILQNDFAGKTVIIFASKPRGCEILRILLKEMGLRSTALHSQMSQNERLGSLAKFKSGIVPILISTDVGSRGLDIPTVQVVINYELPADATDYIHRIGRTARAGRGGLSISIVTERDIQILLNIEEKTKKKMVEYTVPENPVLELLNQVNLAKREASMQLIDKDFGRRG</sequence>
<comment type="similarity">
    <text evidence="7">Belongs to the DEAD box helicase family.</text>
</comment>
<dbReference type="GO" id="GO:0005829">
    <property type="term" value="C:cytosol"/>
    <property type="evidence" value="ECO:0007669"/>
    <property type="project" value="TreeGrafter"/>
</dbReference>
<dbReference type="GO" id="GO:0016787">
    <property type="term" value="F:hydrolase activity"/>
    <property type="evidence" value="ECO:0007669"/>
    <property type="project" value="UniProtKB-KW"/>
</dbReference>
<dbReference type="CDD" id="cd18787">
    <property type="entry name" value="SF2_C_DEAD"/>
    <property type="match status" value="1"/>
</dbReference>
<dbReference type="InterPro" id="IPR014014">
    <property type="entry name" value="RNA_helicase_DEAD_Q_motif"/>
</dbReference>
<dbReference type="GO" id="GO:0003723">
    <property type="term" value="F:RNA binding"/>
    <property type="evidence" value="ECO:0007669"/>
    <property type="project" value="UniProtKB-KW"/>
</dbReference>
<evidence type="ECO:0000256" key="4">
    <source>
        <dbReference type="ARBA" id="ARBA00022840"/>
    </source>
</evidence>
<keyword evidence="2 7" id="KW-0378">Hydrolase</keyword>
<dbReference type="AlphaFoldDB" id="A0AAD5UPK4"/>
<feature type="domain" description="DEAD-box RNA helicase Q" evidence="10">
    <location>
        <begin position="1"/>
        <end position="29"/>
    </location>
</feature>
<dbReference type="PANTHER" id="PTHR47959">
    <property type="entry name" value="ATP-DEPENDENT RNA HELICASE RHLE-RELATED"/>
    <property type="match status" value="1"/>
</dbReference>
<dbReference type="SUPFAM" id="SSF52540">
    <property type="entry name" value="P-loop containing nucleoside triphosphate hydrolases"/>
    <property type="match status" value="1"/>
</dbReference>
<evidence type="ECO:0000256" key="3">
    <source>
        <dbReference type="ARBA" id="ARBA00022806"/>
    </source>
</evidence>
<gene>
    <name evidence="11" type="ORF">HK103_004708</name>
</gene>
<dbReference type="Pfam" id="PF00271">
    <property type="entry name" value="Helicase_C"/>
    <property type="match status" value="1"/>
</dbReference>